<keyword evidence="6 8" id="KW-0368">Histidine biosynthesis</keyword>
<evidence type="ECO:0000259" key="9">
    <source>
        <dbReference type="SMART" id="SM00481"/>
    </source>
</evidence>
<protein>
    <recommendedName>
        <fullName evidence="3 8">Histidinol-phosphatase</fullName>
        <shortName evidence="8">HolPase</shortName>
        <ecNumber evidence="3 8">3.1.3.15</ecNumber>
    </recommendedName>
</protein>
<dbReference type="InterPro" id="IPR016195">
    <property type="entry name" value="Pol/histidinol_Pase-like"/>
</dbReference>
<dbReference type="AlphaFoldDB" id="A0A1T4Y7Z7"/>
<evidence type="ECO:0000256" key="7">
    <source>
        <dbReference type="ARBA" id="ARBA00049158"/>
    </source>
</evidence>
<dbReference type="GO" id="GO:0004401">
    <property type="term" value="F:histidinol-phosphatase activity"/>
    <property type="evidence" value="ECO:0007669"/>
    <property type="project" value="UniProtKB-UniRule"/>
</dbReference>
<dbReference type="InterPro" id="IPR003141">
    <property type="entry name" value="Pol/His_phosphatase_N"/>
</dbReference>
<keyword evidence="11" id="KW-1185">Reference proteome</keyword>
<dbReference type="STRING" id="1147123.SAMN05443428_1272"/>
<sequence>MITIEIIDYHIHSNFSFDGKNEIKDIIEKAVELGLSEICFTEHFCIDPEDVSYNFLNYNEYSNQILKLKESYKGKIKIKKGLEIGEPCVFKEELNNIISNMDLDFMIGSIHNINHKKLRLYIENKQKDEIYHTYFLYIYDMVRNGNIDVIGHLDLMKRYAFLQFGNYSFKDFEDLIYNILKCAIERNIGIEINTSGLRDKVNEIYPSIDIIKLYYNLGGEIITIGSDSHSCDDLAKNYLDIIELLKNIGFKYIFKYEKRKPLGILIK</sequence>
<dbReference type="Gene3D" id="3.20.20.140">
    <property type="entry name" value="Metal-dependent hydrolases"/>
    <property type="match status" value="1"/>
</dbReference>
<evidence type="ECO:0000256" key="2">
    <source>
        <dbReference type="ARBA" id="ARBA00009152"/>
    </source>
</evidence>
<dbReference type="EMBL" id="FUYH01000027">
    <property type="protein sequence ID" value="SKA97937.1"/>
    <property type="molecule type" value="Genomic_DNA"/>
</dbReference>
<evidence type="ECO:0000313" key="10">
    <source>
        <dbReference type="EMBL" id="SKA97937.1"/>
    </source>
</evidence>
<comment type="similarity">
    <text evidence="2 8">Belongs to the PHP hydrolase family. HisK subfamily.</text>
</comment>
<evidence type="ECO:0000256" key="3">
    <source>
        <dbReference type="ARBA" id="ARBA00013085"/>
    </source>
</evidence>
<dbReference type="SUPFAM" id="SSF89550">
    <property type="entry name" value="PHP domain-like"/>
    <property type="match status" value="1"/>
</dbReference>
<proteinExistence type="inferred from homology"/>
<comment type="catalytic activity">
    <reaction evidence="7 8">
        <text>L-histidinol phosphate + H2O = L-histidinol + phosphate</text>
        <dbReference type="Rhea" id="RHEA:14465"/>
        <dbReference type="ChEBI" id="CHEBI:15377"/>
        <dbReference type="ChEBI" id="CHEBI:43474"/>
        <dbReference type="ChEBI" id="CHEBI:57699"/>
        <dbReference type="ChEBI" id="CHEBI:57980"/>
        <dbReference type="EC" id="3.1.3.15"/>
    </reaction>
</comment>
<dbReference type="InterPro" id="IPR010140">
    <property type="entry name" value="Histidinol_P_phosphatase_HisJ"/>
</dbReference>
<evidence type="ECO:0000256" key="8">
    <source>
        <dbReference type="RuleBase" id="RU366003"/>
    </source>
</evidence>
<keyword evidence="4 8" id="KW-0028">Amino-acid biosynthesis</keyword>
<comment type="pathway">
    <text evidence="1 8">Amino-acid biosynthesis; L-histidine biosynthesis; L-histidine from 5-phospho-alpha-D-ribose 1-diphosphate: step 8/9.</text>
</comment>
<dbReference type="SMART" id="SM00481">
    <property type="entry name" value="POLIIIAc"/>
    <property type="match status" value="1"/>
</dbReference>
<dbReference type="InterPro" id="IPR004013">
    <property type="entry name" value="PHP_dom"/>
</dbReference>
<evidence type="ECO:0000256" key="5">
    <source>
        <dbReference type="ARBA" id="ARBA00022801"/>
    </source>
</evidence>
<dbReference type="PANTHER" id="PTHR21039:SF0">
    <property type="entry name" value="HISTIDINOL-PHOSPHATASE"/>
    <property type="match status" value="1"/>
</dbReference>
<dbReference type="UniPathway" id="UPA00031">
    <property type="reaction ID" value="UER00013"/>
</dbReference>
<dbReference type="PANTHER" id="PTHR21039">
    <property type="entry name" value="HISTIDINOL PHOSPHATASE-RELATED"/>
    <property type="match status" value="1"/>
</dbReference>
<dbReference type="Proteomes" id="UP000190105">
    <property type="component" value="Unassembled WGS sequence"/>
</dbReference>
<dbReference type="GO" id="GO:0005737">
    <property type="term" value="C:cytoplasm"/>
    <property type="evidence" value="ECO:0007669"/>
    <property type="project" value="TreeGrafter"/>
</dbReference>
<dbReference type="RefSeq" id="WP_078697503.1">
    <property type="nucleotide sequence ID" value="NZ_FUYH01000027.1"/>
</dbReference>
<accession>A0A1T4Y7Z7</accession>
<dbReference type="EC" id="3.1.3.15" evidence="3 8"/>
<reference evidence="11" key="1">
    <citation type="submission" date="2017-02" db="EMBL/GenBank/DDBJ databases">
        <authorList>
            <person name="Varghese N."/>
            <person name="Submissions S."/>
        </authorList>
    </citation>
    <scope>NUCLEOTIDE SEQUENCE [LARGE SCALE GENOMIC DNA]</scope>
    <source>
        <strain evidence="11">USBA 833</strain>
    </source>
</reference>
<feature type="domain" description="Polymerase/histidinol phosphatase N-terminal" evidence="9">
    <location>
        <begin position="7"/>
        <end position="88"/>
    </location>
</feature>
<evidence type="ECO:0000313" key="11">
    <source>
        <dbReference type="Proteomes" id="UP000190105"/>
    </source>
</evidence>
<gene>
    <name evidence="10" type="ORF">SAMN05443428_1272</name>
</gene>
<evidence type="ECO:0000256" key="4">
    <source>
        <dbReference type="ARBA" id="ARBA00022605"/>
    </source>
</evidence>
<dbReference type="GO" id="GO:0000105">
    <property type="term" value="P:L-histidine biosynthetic process"/>
    <property type="evidence" value="ECO:0007669"/>
    <property type="project" value="UniProtKB-UniRule"/>
</dbReference>
<organism evidence="10 11">
    <name type="scientific">Caloramator quimbayensis</name>
    <dbReference type="NCBI Taxonomy" id="1147123"/>
    <lineage>
        <taxon>Bacteria</taxon>
        <taxon>Bacillati</taxon>
        <taxon>Bacillota</taxon>
        <taxon>Clostridia</taxon>
        <taxon>Eubacteriales</taxon>
        <taxon>Clostridiaceae</taxon>
        <taxon>Caloramator</taxon>
    </lineage>
</organism>
<dbReference type="NCBIfam" id="TIGR01856">
    <property type="entry name" value="hisJ_fam"/>
    <property type="match status" value="1"/>
</dbReference>
<evidence type="ECO:0000256" key="1">
    <source>
        <dbReference type="ARBA" id="ARBA00004970"/>
    </source>
</evidence>
<dbReference type="Pfam" id="PF02811">
    <property type="entry name" value="PHP"/>
    <property type="match status" value="1"/>
</dbReference>
<evidence type="ECO:0000256" key="6">
    <source>
        <dbReference type="ARBA" id="ARBA00023102"/>
    </source>
</evidence>
<name>A0A1T4Y7Z7_9CLOT</name>
<keyword evidence="5 8" id="KW-0378">Hydrolase</keyword>